<evidence type="ECO:0000313" key="1">
    <source>
        <dbReference type="EMBL" id="KIO09247.1"/>
    </source>
</evidence>
<keyword evidence="2" id="KW-1185">Reference proteome</keyword>
<gene>
    <name evidence="1" type="ORF">M404DRAFT_22429</name>
</gene>
<dbReference type="InParanoid" id="A0A0C3KI24"/>
<sequence length="192" mass="20958">MFSRSPSANSRKRSSKNSRVREHVVVVWEILSDLAPEMGSQAVVAGADTEIMKSPLAQPFMGDIGHDYQERSPSLGTQGSPLEDVGGKQNAFANAGSWLFHWRERQVTPSSMHTKIQSYECTTNPLLTGNARTLQSLTAALETSPAEVEERLRVISVQSSVYSQGSYQASETGEDAFSVVAFLYPPAQIPHS</sequence>
<reference evidence="1 2" key="1">
    <citation type="submission" date="2014-04" db="EMBL/GenBank/DDBJ databases">
        <authorList>
            <consortium name="DOE Joint Genome Institute"/>
            <person name="Kuo A."/>
            <person name="Kohler A."/>
            <person name="Costa M.D."/>
            <person name="Nagy L.G."/>
            <person name="Floudas D."/>
            <person name="Copeland A."/>
            <person name="Barry K.W."/>
            <person name="Cichocki N."/>
            <person name="Veneault-Fourrey C."/>
            <person name="LaButti K."/>
            <person name="Lindquist E.A."/>
            <person name="Lipzen A."/>
            <person name="Lundell T."/>
            <person name="Morin E."/>
            <person name="Murat C."/>
            <person name="Sun H."/>
            <person name="Tunlid A."/>
            <person name="Henrissat B."/>
            <person name="Grigoriev I.V."/>
            <person name="Hibbett D.S."/>
            <person name="Martin F."/>
            <person name="Nordberg H.P."/>
            <person name="Cantor M.N."/>
            <person name="Hua S.X."/>
        </authorList>
    </citation>
    <scope>NUCLEOTIDE SEQUENCE [LARGE SCALE GENOMIC DNA]</scope>
    <source>
        <strain evidence="1 2">Marx 270</strain>
    </source>
</reference>
<dbReference type="AlphaFoldDB" id="A0A0C3KI24"/>
<accession>A0A0C3KI24</accession>
<dbReference type="HOGENOM" id="CLU_1415693_0_0_1"/>
<name>A0A0C3KI24_PISTI</name>
<dbReference type="EMBL" id="KN831955">
    <property type="protein sequence ID" value="KIO09247.1"/>
    <property type="molecule type" value="Genomic_DNA"/>
</dbReference>
<protein>
    <submittedName>
        <fullName evidence="1">Uncharacterized protein</fullName>
    </submittedName>
</protein>
<dbReference type="Proteomes" id="UP000054217">
    <property type="component" value="Unassembled WGS sequence"/>
</dbReference>
<proteinExistence type="predicted"/>
<reference evidence="2" key="2">
    <citation type="submission" date="2015-01" db="EMBL/GenBank/DDBJ databases">
        <title>Evolutionary Origins and Diversification of the Mycorrhizal Mutualists.</title>
        <authorList>
            <consortium name="DOE Joint Genome Institute"/>
            <consortium name="Mycorrhizal Genomics Consortium"/>
            <person name="Kohler A."/>
            <person name="Kuo A."/>
            <person name="Nagy L.G."/>
            <person name="Floudas D."/>
            <person name="Copeland A."/>
            <person name="Barry K.W."/>
            <person name="Cichocki N."/>
            <person name="Veneault-Fourrey C."/>
            <person name="LaButti K."/>
            <person name="Lindquist E.A."/>
            <person name="Lipzen A."/>
            <person name="Lundell T."/>
            <person name="Morin E."/>
            <person name="Murat C."/>
            <person name="Riley R."/>
            <person name="Ohm R."/>
            <person name="Sun H."/>
            <person name="Tunlid A."/>
            <person name="Henrissat B."/>
            <person name="Grigoriev I.V."/>
            <person name="Hibbett D.S."/>
            <person name="Martin F."/>
        </authorList>
    </citation>
    <scope>NUCLEOTIDE SEQUENCE [LARGE SCALE GENOMIC DNA]</scope>
    <source>
        <strain evidence="2">Marx 270</strain>
    </source>
</reference>
<organism evidence="1 2">
    <name type="scientific">Pisolithus tinctorius Marx 270</name>
    <dbReference type="NCBI Taxonomy" id="870435"/>
    <lineage>
        <taxon>Eukaryota</taxon>
        <taxon>Fungi</taxon>
        <taxon>Dikarya</taxon>
        <taxon>Basidiomycota</taxon>
        <taxon>Agaricomycotina</taxon>
        <taxon>Agaricomycetes</taxon>
        <taxon>Agaricomycetidae</taxon>
        <taxon>Boletales</taxon>
        <taxon>Sclerodermatineae</taxon>
        <taxon>Pisolithaceae</taxon>
        <taxon>Pisolithus</taxon>
    </lineage>
</organism>
<evidence type="ECO:0000313" key="2">
    <source>
        <dbReference type="Proteomes" id="UP000054217"/>
    </source>
</evidence>